<protein>
    <submittedName>
        <fullName evidence="12">Pheromone receptor</fullName>
    </submittedName>
</protein>
<evidence type="ECO:0000256" key="8">
    <source>
        <dbReference type="ARBA" id="ARBA00023170"/>
    </source>
</evidence>
<keyword evidence="13" id="KW-1185">Reference proteome</keyword>
<comment type="similarity">
    <text evidence="2">Belongs to the G-protein coupled receptor 4 family.</text>
</comment>
<keyword evidence="5 11" id="KW-1133">Transmembrane helix</keyword>
<dbReference type="AlphaFoldDB" id="A0A168DCS2"/>
<dbReference type="InterPro" id="IPR001499">
    <property type="entry name" value="GPCR_STE3"/>
</dbReference>
<dbReference type="GO" id="GO:0000750">
    <property type="term" value="P:pheromone-dependent signal transduction involved in conjugation with cellular fusion"/>
    <property type="evidence" value="ECO:0007669"/>
    <property type="project" value="TreeGrafter"/>
</dbReference>
<keyword evidence="4 11" id="KW-0812">Transmembrane</keyword>
<dbReference type="GO" id="GO:0004932">
    <property type="term" value="F:mating-type factor pheromone receptor activity"/>
    <property type="evidence" value="ECO:0007669"/>
    <property type="project" value="InterPro"/>
</dbReference>
<dbReference type="PRINTS" id="PR00899">
    <property type="entry name" value="GPCRSTE3"/>
</dbReference>
<evidence type="ECO:0000256" key="5">
    <source>
        <dbReference type="ARBA" id="ARBA00022989"/>
    </source>
</evidence>
<evidence type="ECO:0000256" key="3">
    <source>
        <dbReference type="ARBA" id="ARBA00022507"/>
    </source>
</evidence>
<dbReference type="EMBL" id="AZGY01000006">
    <property type="protein sequence ID" value="KZZ97603.1"/>
    <property type="molecule type" value="Genomic_DNA"/>
</dbReference>
<sequence>MVFILNVEVKNLQTIINALIWRNDDISSWWPGYGLCDVDPYIHNASVSLFATCLLAIIRNLASRVDVMRVSPMTAQEKRRHNLTQALIMFPIPIISIAWMWPLTSQRYLVGTLMGCSWVSDSSWPYLVFFILPPPILAFITSGYAILIFKRFRGVSKSIESALNNNPVAHQRRQRTKRRLYLMVVSIMVPFLPVVIGLAVVNVINMQGMHSFNYAEIHNHADPFPWNTIVFLTSKEIDWAGLAVGYIPIATAIPIFIFFGLSKDAVNDYRKVCLFLRLGHLFPSLQHEYDPDAASSSANQFGSGQVHSTSSTQLKMASPTFSSPSTIHIPSFPDSSGQVNSQPGARRDVELGPAAEPTRLPGPNPFPFRTHIRLPQPQFVRSWFAKKPTTSTVPELGETSASIGHLPAPQESHRHAHAPLFNSYSALNERQPVDLADLSSPTEANESQARVRTPILRESD</sequence>
<keyword evidence="3" id="KW-0589">Pheromone response</keyword>
<keyword evidence="7 11" id="KW-0472">Membrane</keyword>
<keyword evidence="6" id="KW-0297">G-protein coupled receptor</keyword>
<evidence type="ECO:0000313" key="12">
    <source>
        <dbReference type="EMBL" id="KZZ97603.1"/>
    </source>
</evidence>
<dbReference type="Pfam" id="PF02076">
    <property type="entry name" value="STE3"/>
    <property type="match status" value="1"/>
</dbReference>
<gene>
    <name evidence="12" type="ORF">AAL_03567</name>
</gene>
<evidence type="ECO:0000256" key="6">
    <source>
        <dbReference type="ARBA" id="ARBA00023040"/>
    </source>
</evidence>
<feature type="compositionally biased region" description="Polar residues" evidence="10">
    <location>
        <begin position="294"/>
        <end position="343"/>
    </location>
</feature>
<feature type="compositionally biased region" description="Polar residues" evidence="10">
    <location>
        <begin position="439"/>
        <end position="450"/>
    </location>
</feature>
<organism evidence="12 13">
    <name type="scientific">Moelleriella libera RCEF 2490</name>
    <dbReference type="NCBI Taxonomy" id="1081109"/>
    <lineage>
        <taxon>Eukaryota</taxon>
        <taxon>Fungi</taxon>
        <taxon>Dikarya</taxon>
        <taxon>Ascomycota</taxon>
        <taxon>Pezizomycotina</taxon>
        <taxon>Sordariomycetes</taxon>
        <taxon>Hypocreomycetidae</taxon>
        <taxon>Hypocreales</taxon>
        <taxon>Clavicipitaceae</taxon>
        <taxon>Moelleriella</taxon>
    </lineage>
</organism>
<feature type="transmembrane region" description="Helical" evidence="11">
    <location>
        <begin position="180"/>
        <end position="204"/>
    </location>
</feature>
<accession>A0A168DCS2</accession>
<dbReference type="Gene3D" id="1.20.1070.10">
    <property type="entry name" value="Rhodopsin 7-helix transmembrane proteins"/>
    <property type="match status" value="1"/>
</dbReference>
<evidence type="ECO:0000256" key="4">
    <source>
        <dbReference type="ARBA" id="ARBA00022692"/>
    </source>
</evidence>
<feature type="transmembrane region" description="Helical" evidence="11">
    <location>
        <begin position="41"/>
        <end position="62"/>
    </location>
</feature>
<evidence type="ECO:0000256" key="7">
    <source>
        <dbReference type="ARBA" id="ARBA00023136"/>
    </source>
</evidence>
<evidence type="ECO:0000256" key="1">
    <source>
        <dbReference type="ARBA" id="ARBA00004141"/>
    </source>
</evidence>
<evidence type="ECO:0000256" key="9">
    <source>
        <dbReference type="ARBA" id="ARBA00023224"/>
    </source>
</evidence>
<dbReference type="PANTHER" id="PTHR28097:SF1">
    <property type="entry name" value="PHEROMONE A FACTOR RECEPTOR"/>
    <property type="match status" value="1"/>
</dbReference>
<dbReference type="OrthoDB" id="2874149at2759"/>
<dbReference type="CDD" id="cd14966">
    <property type="entry name" value="7tmD_STE3"/>
    <property type="match status" value="1"/>
</dbReference>
<dbReference type="PANTHER" id="PTHR28097">
    <property type="entry name" value="PHEROMONE A FACTOR RECEPTOR"/>
    <property type="match status" value="1"/>
</dbReference>
<comment type="subcellular location">
    <subcellularLocation>
        <location evidence="1">Membrane</location>
        <topology evidence="1">Multi-pass membrane protein</topology>
    </subcellularLocation>
</comment>
<feature type="transmembrane region" description="Helical" evidence="11">
    <location>
        <begin position="239"/>
        <end position="261"/>
    </location>
</feature>
<evidence type="ECO:0000313" key="13">
    <source>
        <dbReference type="Proteomes" id="UP000078544"/>
    </source>
</evidence>
<comment type="caution">
    <text evidence="12">The sequence shown here is derived from an EMBL/GenBank/DDBJ whole genome shotgun (WGS) entry which is preliminary data.</text>
</comment>
<feature type="transmembrane region" description="Helical" evidence="11">
    <location>
        <begin position="124"/>
        <end position="149"/>
    </location>
</feature>
<feature type="region of interest" description="Disordered" evidence="10">
    <location>
        <begin position="391"/>
        <end position="460"/>
    </location>
</feature>
<dbReference type="GO" id="GO:0005886">
    <property type="term" value="C:plasma membrane"/>
    <property type="evidence" value="ECO:0007669"/>
    <property type="project" value="TreeGrafter"/>
</dbReference>
<name>A0A168DCS2_9HYPO</name>
<dbReference type="STRING" id="1081109.A0A168DCS2"/>
<evidence type="ECO:0000256" key="10">
    <source>
        <dbReference type="SAM" id="MobiDB-lite"/>
    </source>
</evidence>
<dbReference type="Proteomes" id="UP000078544">
    <property type="component" value="Unassembled WGS sequence"/>
</dbReference>
<keyword evidence="8 12" id="KW-0675">Receptor</keyword>
<evidence type="ECO:0000256" key="2">
    <source>
        <dbReference type="ARBA" id="ARBA00011085"/>
    </source>
</evidence>
<evidence type="ECO:0000256" key="11">
    <source>
        <dbReference type="SAM" id="Phobius"/>
    </source>
</evidence>
<feature type="transmembrane region" description="Helical" evidence="11">
    <location>
        <begin position="83"/>
        <end position="104"/>
    </location>
</feature>
<feature type="region of interest" description="Disordered" evidence="10">
    <location>
        <begin position="293"/>
        <end position="364"/>
    </location>
</feature>
<keyword evidence="9" id="KW-0807">Transducer</keyword>
<proteinExistence type="inferred from homology"/>
<reference evidence="12 13" key="1">
    <citation type="journal article" date="2016" name="Genome Biol. Evol.">
        <title>Divergent and convergent evolution of fungal pathogenicity.</title>
        <authorList>
            <person name="Shang Y."/>
            <person name="Xiao G."/>
            <person name="Zheng P."/>
            <person name="Cen K."/>
            <person name="Zhan S."/>
            <person name="Wang C."/>
        </authorList>
    </citation>
    <scope>NUCLEOTIDE SEQUENCE [LARGE SCALE GENOMIC DNA]</scope>
    <source>
        <strain evidence="12 13">RCEF 2490</strain>
    </source>
</reference>